<evidence type="ECO:0000313" key="1">
    <source>
        <dbReference type="EMBL" id="KAI5653743.1"/>
    </source>
</evidence>
<proteinExistence type="predicted"/>
<name>A0ACB9ZYL6_CATRO</name>
<dbReference type="Proteomes" id="UP001060085">
    <property type="component" value="Linkage Group LG07"/>
</dbReference>
<keyword evidence="2" id="KW-1185">Reference proteome</keyword>
<evidence type="ECO:0000313" key="2">
    <source>
        <dbReference type="Proteomes" id="UP001060085"/>
    </source>
</evidence>
<dbReference type="EMBL" id="CM044707">
    <property type="protein sequence ID" value="KAI5653743.1"/>
    <property type="molecule type" value="Genomic_DNA"/>
</dbReference>
<protein>
    <submittedName>
        <fullName evidence="1">Uncharacterized protein</fullName>
    </submittedName>
</protein>
<accession>A0ACB9ZYL6</accession>
<organism evidence="1 2">
    <name type="scientific">Catharanthus roseus</name>
    <name type="common">Madagascar periwinkle</name>
    <name type="synonym">Vinca rosea</name>
    <dbReference type="NCBI Taxonomy" id="4058"/>
    <lineage>
        <taxon>Eukaryota</taxon>
        <taxon>Viridiplantae</taxon>
        <taxon>Streptophyta</taxon>
        <taxon>Embryophyta</taxon>
        <taxon>Tracheophyta</taxon>
        <taxon>Spermatophyta</taxon>
        <taxon>Magnoliopsida</taxon>
        <taxon>eudicotyledons</taxon>
        <taxon>Gunneridae</taxon>
        <taxon>Pentapetalae</taxon>
        <taxon>asterids</taxon>
        <taxon>lamiids</taxon>
        <taxon>Gentianales</taxon>
        <taxon>Apocynaceae</taxon>
        <taxon>Rauvolfioideae</taxon>
        <taxon>Vinceae</taxon>
        <taxon>Catharanthinae</taxon>
        <taxon>Catharanthus</taxon>
    </lineage>
</organism>
<sequence>MEQPAKSDLVTTGRNDSRKLKAGTISEGIGGQISTQITSLNKICREQHNRKISRPAKTGQNKDALLSPTTQAIRYHYSLRADRGNVKSMSLTKFGNSIHAPWLVLGDFNSVLKGSDRNGNAHVSSLKTSCIVSKIDRAMCTQSWFYNGLQASAKLLPIDCLSNHSLCVSSLFKLSRSPKNCFMCFNIWCAYEDFPQLMETGWEELILGTKKFYFALNKEHFDHISTRVELAREELKVAQSSLHDNSQDTTLREMVRDLQQKTRRLCEAERKFFAQKTKCNFLLQENTKRRFISSLTRDDGSTTSSVDEIHIKFLVYYSNLLGTRENVDDLDDTVMYFCPKVSPFKVSLFLCAVVLGFFEFDYLLKQTNRAFINLILKNENASRVGDFRSISCCNVFDKVLSEVQKAFGGVSRLKVKKDFPLVVNRIISIKDKIIETEGSILNAIAPLSSWHLIKKKSKKELEDDKLNSIDSSI</sequence>
<gene>
    <name evidence="1" type="ORF">M9H77_30930</name>
</gene>
<reference evidence="2" key="1">
    <citation type="journal article" date="2023" name="Nat. Plants">
        <title>Single-cell RNA sequencing provides a high-resolution roadmap for understanding the multicellular compartmentation of specialized metabolism.</title>
        <authorList>
            <person name="Sun S."/>
            <person name="Shen X."/>
            <person name="Li Y."/>
            <person name="Li Y."/>
            <person name="Wang S."/>
            <person name="Li R."/>
            <person name="Zhang H."/>
            <person name="Shen G."/>
            <person name="Guo B."/>
            <person name="Wei J."/>
            <person name="Xu J."/>
            <person name="St-Pierre B."/>
            <person name="Chen S."/>
            <person name="Sun C."/>
        </authorList>
    </citation>
    <scope>NUCLEOTIDE SEQUENCE [LARGE SCALE GENOMIC DNA]</scope>
</reference>
<comment type="caution">
    <text evidence="1">The sequence shown here is derived from an EMBL/GenBank/DDBJ whole genome shotgun (WGS) entry which is preliminary data.</text>
</comment>